<protein>
    <submittedName>
        <fullName evidence="2">Methylated-DNA-protein-cysteine methyltransferase</fullName>
        <ecNumber evidence="2">2.1.1.63</ecNumber>
    </submittedName>
</protein>
<feature type="domain" description="Methylguanine DNA methyltransferase ribonuclease-like" evidence="1">
    <location>
        <begin position="8"/>
        <end position="38"/>
    </location>
</feature>
<accession>A0ABQ0J915</accession>
<evidence type="ECO:0000259" key="1">
    <source>
        <dbReference type="Pfam" id="PF02870"/>
    </source>
</evidence>
<dbReference type="Gene3D" id="3.30.160.70">
    <property type="entry name" value="Methylated DNA-protein cysteine methyltransferase domain"/>
    <property type="match status" value="1"/>
</dbReference>
<dbReference type="GO" id="GO:0032259">
    <property type="term" value="P:methylation"/>
    <property type="evidence" value="ECO:0007669"/>
    <property type="project" value="UniProtKB-KW"/>
</dbReference>
<dbReference type="EMBL" id="BBMS01000008">
    <property type="protein sequence ID" value="GAL25269.1"/>
    <property type="molecule type" value="Genomic_DNA"/>
</dbReference>
<dbReference type="SUPFAM" id="SSF53155">
    <property type="entry name" value="Methylated DNA-protein cysteine methyltransferase domain"/>
    <property type="match status" value="1"/>
</dbReference>
<evidence type="ECO:0000313" key="3">
    <source>
        <dbReference type="Proteomes" id="UP000029223"/>
    </source>
</evidence>
<dbReference type="InterPro" id="IPR036631">
    <property type="entry name" value="MGMT_N_sf"/>
</dbReference>
<dbReference type="Proteomes" id="UP000029223">
    <property type="component" value="Unassembled WGS sequence"/>
</dbReference>
<keyword evidence="2" id="KW-0489">Methyltransferase</keyword>
<dbReference type="EC" id="2.1.1.63" evidence="2"/>
<keyword evidence="3" id="KW-1185">Reference proteome</keyword>
<proteinExistence type="predicted"/>
<dbReference type="InterPro" id="IPR008332">
    <property type="entry name" value="MethylG_MeTrfase_N"/>
</dbReference>
<dbReference type="GO" id="GO:0003908">
    <property type="term" value="F:methylated-DNA-[protein]-cysteine S-methyltransferase activity"/>
    <property type="evidence" value="ECO:0007669"/>
    <property type="project" value="UniProtKB-EC"/>
</dbReference>
<name>A0ABQ0J915_9VIBR</name>
<gene>
    <name evidence="2" type="ORF">JCM19239_5159</name>
</gene>
<keyword evidence="2" id="KW-0808">Transferase</keyword>
<organism evidence="2 3">
    <name type="scientific">Vibrio variabilis</name>
    <dbReference type="NCBI Taxonomy" id="990271"/>
    <lineage>
        <taxon>Bacteria</taxon>
        <taxon>Pseudomonadati</taxon>
        <taxon>Pseudomonadota</taxon>
        <taxon>Gammaproteobacteria</taxon>
        <taxon>Vibrionales</taxon>
        <taxon>Vibrionaceae</taxon>
        <taxon>Vibrio</taxon>
    </lineage>
</organism>
<evidence type="ECO:0000313" key="2">
    <source>
        <dbReference type="EMBL" id="GAL25269.1"/>
    </source>
</evidence>
<reference evidence="3" key="1">
    <citation type="submission" date="2014-09" db="EMBL/GenBank/DDBJ databases">
        <title>Vibrio variabilis JCM 19239. (C206) whole genome shotgun sequence.</title>
        <authorList>
            <person name="Sawabe T."/>
            <person name="Meirelles P."/>
            <person name="Nakanishi M."/>
            <person name="Sayaka M."/>
            <person name="Hattori M."/>
            <person name="Ohkuma M."/>
        </authorList>
    </citation>
    <scope>NUCLEOTIDE SEQUENCE [LARGE SCALE GENOMIC DNA]</scope>
    <source>
        <strain evidence="3">JCM 19239</strain>
    </source>
</reference>
<dbReference type="Pfam" id="PF02870">
    <property type="entry name" value="Methyltransf_1N"/>
    <property type="match status" value="1"/>
</dbReference>
<sequence length="75" mass="8444">MPSELGHYQPEHPVLSDAATQLTEYLSGTRQQFSLPLAAKGTEFQSKVWEVLCSIRTGNRSAIKSLPIEWATQRR</sequence>
<comment type="caution">
    <text evidence="2">The sequence shown here is derived from an EMBL/GenBank/DDBJ whole genome shotgun (WGS) entry which is preliminary data.</text>
</comment>